<dbReference type="InterPro" id="IPR000477">
    <property type="entry name" value="RT_dom"/>
</dbReference>
<comment type="caution">
    <text evidence="10">The sequence shown here is derived from an EMBL/GenBank/DDBJ whole genome shotgun (WGS) entry which is preliminary data.</text>
</comment>
<dbReference type="PANTHER" id="PTHR37984:SF8">
    <property type="entry name" value="CCHC-TYPE DOMAIN-CONTAINING PROTEIN"/>
    <property type="match status" value="1"/>
</dbReference>
<feature type="region of interest" description="Disordered" evidence="7">
    <location>
        <begin position="1100"/>
        <end position="1123"/>
    </location>
</feature>
<feature type="region of interest" description="Disordered" evidence="7">
    <location>
        <begin position="966"/>
        <end position="1058"/>
    </location>
</feature>
<evidence type="ECO:0000256" key="4">
    <source>
        <dbReference type="ARBA" id="ARBA00022759"/>
    </source>
</evidence>
<dbReference type="AlphaFoldDB" id="A0A2B4RVL6"/>
<dbReference type="FunFam" id="3.10.20.370:FF:000001">
    <property type="entry name" value="Retrovirus-related Pol polyprotein from transposon 17.6-like protein"/>
    <property type="match status" value="1"/>
</dbReference>
<dbReference type="CDD" id="cd09274">
    <property type="entry name" value="RNase_HI_RT_Ty3"/>
    <property type="match status" value="1"/>
</dbReference>
<keyword evidence="6" id="KW-0695">RNA-directed DNA polymerase</keyword>
<dbReference type="CDD" id="cd01647">
    <property type="entry name" value="RT_LTR"/>
    <property type="match status" value="1"/>
</dbReference>
<gene>
    <name evidence="10" type="primary">TY3B-I</name>
    <name evidence="10" type="ORF">AWC38_SpisGene15199</name>
</gene>
<keyword evidence="3" id="KW-0540">Nuclease</keyword>
<keyword evidence="5" id="KW-0378">Hydrolase</keyword>
<dbReference type="GO" id="GO:0015074">
    <property type="term" value="P:DNA integration"/>
    <property type="evidence" value="ECO:0007669"/>
    <property type="project" value="InterPro"/>
</dbReference>
<evidence type="ECO:0000256" key="3">
    <source>
        <dbReference type="ARBA" id="ARBA00022722"/>
    </source>
</evidence>
<dbReference type="Pfam" id="PF17917">
    <property type="entry name" value="RT_RNaseH"/>
    <property type="match status" value="1"/>
</dbReference>
<evidence type="ECO:0000313" key="10">
    <source>
        <dbReference type="EMBL" id="PFX20367.1"/>
    </source>
</evidence>
<evidence type="ECO:0000256" key="7">
    <source>
        <dbReference type="SAM" id="MobiDB-lite"/>
    </source>
</evidence>
<name>A0A2B4RVL6_STYPI</name>
<keyword evidence="4" id="KW-0255">Endonuclease</keyword>
<dbReference type="FunFam" id="3.30.70.270:FF:000026">
    <property type="entry name" value="Transposon Ty3-G Gag-Pol polyprotein"/>
    <property type="match status" value="1"/>
</dbReference>
<dbReference type="InterPro" id="IPR043502">
    <property type="entry name" value="DNA/RNA_pol_sf"/>
</dbReference>
<dbReference type="Pfam" id="PF00665">
    <property type="entry name" value="rve"/>
    <property type="match status" value="1"/>
</dbReference>
<dbReference type="SUPFAM" id="SSF56672">
    <property type="entry name" value="DNA/RNA polymerases"/>
    <property type="match status" value="1"/>
</dbReference>
<evidence type="ECO:0000259" key="9">
    <source>
        <dbReference type="PROSITE" id="PS50994"/>
    </source>
</evidence>
<dbReference type="InterPro" id="IPR041373">
    <property type="entry name" value="RT_RNaseH"/>
</dbReference>
<dbReference type="SUPFAM" id="SSF53098">
    <property type="entry name" value="Ribonuclease H-like"/>
    <property type="match status" value="1"/>
</dbReference>
<proteinExistence type="predicted"/>
<sequence>MSQDQSLLDMPEEVENTEETQQPVEIEEHTIEMAMHLSFPPPEPLKLSGGNISANFKQKFKQKYVNYEIATRISLKDGATRVATLLTVISNDAIDVFNNLTWDEEDDDKKIDKALSKSEQYCEPKKNVSYKRYKLFSRAQKSGESIEQSRKKVHGLDVDQQDEEQNLNSTLFVGAVTTDLQIYNEECYVKLPVKGHITKLKIDTGSQVNIMPFKDLKKIVGSNPQINACTHNLVSYSEDKLTVLGTAKLPVKSKTDVEQELTFHIVETNQPGVLGFTSSRDLGLIKVIMATKREEDQTKPDRGKEVKKLSEELKEEMLQKYKQVFTDPKHLNKAIKREHFQPPTIEDITTRMANAKWFAKLDANQGYWQIPLDEESQLLTTFNTPFGQHCYQVTPFRITSAQEVFQKRMSQHFSDLEGVETDINDIIVHAETEEKHDHHLQAVLERYDEKVRAINDMPAPTDKKGVERLLGTINYLGKFIPNLATVTEPIRILLRKDIEFQSSYEQDKALQEIKSILTKDGGPVLRFFDVKKPVTISCDASPTGLGGVLLQGGRPVAYASRFLTNAESRYAQIEKELLAIQFSLERFNQYTYGKKVTIESDHKPLEAIVKKGLASAPPRLQRILLRMQKYDYTLEYKPGKELVLPDMLSRAPVPQTTSGRMEEEIAFLVHLLTSNLPVSKPKLEEIKEATANDPSMKELKEMIKFGWPETKSHTPSNIQVYWHVRDELSEINEHQQQNTKEPMIPQHIPSKPWEMVATDLFTWNKSEYLIIVDYHSRYFEVAKLPDTKSTTIITFTKSMFARHGIPSEVVSDNGPQYSSKDFSLFAQQWEFKHTTVSPQYPQANGLAEKEVQIVKNLLTKAKQDRRDPYLGLLEYRNTPIDNIGSPAQLLMSRQLRSTIPTTDAQLQPKVLDSHKVMEKLRLKQDKQKHYFGQHARHLPTVEKGDQIRVQMGSHWKSGVVTDHAGTRRSYRIRTDEGKEYRRNRRGLMKSPESSPSTTDISPNTDSPMVRAYEHSPSKETADQAIPFVEKPTTTSLNQEEIDSSEDEIPEPRKTASGRTVFPQVPQVPQVLTLNQGKNLQWYSYKSMVQINHRYVCPHFEPEKRPTTEAPEPGSLDAHKGGKHKDDSSLSTAAIIGICAAGLIATLVLIGTVVYWKKYHHRSRLRAAYYNDISMHDPLYEDFGPEVA</sequence>
<feature type="transmembrane region" description="Helical" evidence="8">
    <location>
        <begin position="1132"/>
        <end position="1155"/>
    </location>
</feature>
<dbReference type="InterPro" id="IPR036397">
    <property type="entry name" value="RNaseH_sf"/>
</dbReference>
<dbReference type="GO" id="GO:0016787">
    <property type="term" value="F:hydrolase activity"/>
    <property type="evidence" value="ECO:0007669"/>
    <property type="project" value="UniProtKB-KW"/>
</dbReference>
<dbReference type="InterPro" id="IPR012337">
    <property type="entry name" value="RNaseH-like_sf"/>
</dbReference>
<feature type="region of interest" description="Disordered" evidence="7">
    <location>
        <begin position="1"/>
        <end position="22"/>
    </location>
</feature>
<feature type="domain" description="Integrase catalytic" evidence="9">
    <location>
        <begin position="748"/>
        <end position="911"/>
    </location>
</feature>
<evidence type="ECO:0000313" key="11">
    <source>
        <dbReference type="Proteomes" id="UP000225706"/>
    </source>
</evidence>
<dbReference type="Gene3D" id="3.10.20.370">
    <property type="match status" value="1"/>
</dbReference>
<keyword evidence="1" id="KW-0808">Transferase</keyword>
<dbReference type="Gene3D" id="3.30.70.270">
    <property type="match status" value="2"/>
</dbReference>
<keyword evidence="8" id="KW-0472">Membrane</keyword>
<feature type="compositionally biased region" description="Basic and acidic residues" evidence="7">
    <location>
        <begin position="1011"/>
        <end position="1021"/>
    </location>
</feature>
<dbReference type="Pfam" id="PF00078">
    <property type="entry name" value="RVT_1"/>
    <property type="match status" value="1"/>
</dbReference>
<accession>A0A2B4RVL6</accession>
<feature type="compositionally biased region" description="Polar residues" evidence="7">
    <location>
        <begin position="991"/>
        <end position="1006"/>
    </location>
</feature>
<evidence type="ECO:0000256" key="8">
    <source>
        <dbReference type="SAM" id="Phobius"/>
    </source>
</evidence>
<keyword evidence="8" id="KW-1133">Transmembrane helix</keyword>
<dbReference type="InterPro" id="IPR001584">
    <property type="entry name" value="Integrase_cat-core"/>
</dbReference>
<dbReference type="GO" id="GO:0003964">
    <property type="term" value="F:RNA-directed DNA polymerase activity"/>
    <property type="evidence" value="ECO:0007669"/>
    <property type="project" value="UniProtKB-KW"/>
</dbReference>
<dbReference type="InterPro" id="IPR043128">
    <property type="entry name" value="Rev_trsase/Diguanyl_cyclase"/>
</dbReference>
<dbReference type="InterPro" id="IPR050951">
    <property type="entry name" value="Retrovirus_Pol_polyprotein"/>
</dbReference>
<protein>
    <submittedName>
        <fullName evidence="10">Transposon Ty3-I Gag-Pol polyprotein</fullName>
    </submittedName>
</protein>
<evidence type="ECO:0000256" key="5">
    <source>
        <dbReference type="ARBA" id="ARBA00022801"/>
    </source>
</evidence>
<evidence type="ECO:0000256" key="6">
    <source>
        <dbReference type="ARBA" id="ARBA00022918"/>
    </source>
</evidence>
<keyword evidence="8" id="KW-0812">Transmembrane</keyword>
<keyword evidence="2" id="KW-0548">Nucleotidyltransferase</keyword>
<organism evidence="10 11">
    <name type="scientific">Stylophora pistillata</name>
    <name type="common">Smooth cauliflower coral</name>
    <dbReference type="NCBI Taxonomy" id="50429"/>
    <lineage>
        <taxon>Eukaryota</taxon>
        <taxon>Metazoa</taxon>
        <taxon>Cnidaria</taxon>
        <taxon>Anthozoa</taxon>
        <taxon>Hexacorallia</taxon>
        <taxon>Scleractinia</taxon>
        <taxon>Astrocoeniina</taxon>
        <taxon>Pocilloporidae</taxon>
        <taxon>Stylophora</taxon>
    </lineage>
</organism>
<dbReference type="EMBL" id="LSMT01000320">
    <property type="protein sequence ID" value="PFX20367.1"/>
    <property type="molecule type" value="Genomic_DNA"/>
</dbReference>
<dbReference type="PROSITE" id="PS50994">
    <property type="entry name" value="INTEGRASE"/>
    <property type="match status" value="1"/>
</dbReference>
<evidence type="ECO:0000256" key="2">
    <source>
        <dbReference type="ARBA" id="ARBA00022695"/>
    </source>
</evidence>
<reference evidence="11" key="1">
    <citation type="journal article" date="2017" name="bioRxiv">
        <title>Comparative analysis of the genomes of Stylophora pistillata and Acropora digitifera provides evidence for extensive differences between species of corals.</title>
        <authorList>
            <person name="Voolstra C.R."/>
            <person name="Li Y."/>
            <person name="Liew Y.J."/>
            <person name="Baumgarten S."/>
            <person name="Zoccola D."/>
            <person name="Flot J.-F."/>
            <person name="Tambutte S."/>
            <person name="Allemand D."/>
            <person name="Aranda M."/>
        </authorList>
    </citation>
    <scope>NUCLEOTIDE SEQUENCE [LARGE SCALE GENOMIC DNA]</scope>
</reference>
<feature type="compositionally biased region" description="Acidic residues" evidence="7">
    <location>
        <begin position="1039"/>
        <end position="1048"/>
    </location>
</feature>
<dbReference type="GO" id="GO:0003676">
    <property type="term" value="F:nucleic acid binding"/>
    <property type="evidence" value="ECO:0007669"/>
    <property type="project" value="InterPro"/>
</dbReference>
<dbReference type="Gene3D" id="3.30.420.10">
    <property type="entry name" value="Ribonuclease H-like superfamily/Ribonuclease H"/>
    <property type="match status" value="1"/>
</dbReference>
<dbReference type="FunFam" id="3.30.420.10:FF:000063">
    <property type="entry name" value="Retrovirus-related Pol polyprotein from transposon 297-like Protein"/>
    <property type="match status" value="1"/>
</dbReference>
<keyword evidence="11" id="KW-1185">Reference proteome</keyword>
<dbReference type="Proteomes" id="UP000225706">
    <property type="component" value="Unassembled WGS sequence"/>
</dbReference>
<dbReference type="GO" id="GO:0004519">
    <property type="term" value="F:endonuclease activity"/>
    <property type="evidence" value="ECO:0007669"/>
    <property type="project" value="UniProtKB-KW"/>
</dbReference>
<evidence type="ECO:0000256" key="1">
    <source>
        <dbReference type="ARBA" id="ARBA00022679"/>
    </source>
</evidence>
<dbReference type="OrthoDB" id="5988743at2759"/>
<dbReference type="Gene3D" id="3.10.10.10">
    <property type="entry name" value="HIV Type 1 Reverse Transcriptase, subunit A, domain 1"/>
    <property type="match status" value="1"/>
</dbReference>
<dbReference type="PANTHER" id="PTHR37984">
    <property type="entry name" value="PROTEIN CBG26694"/>
    <property type="match status" value="1"/>
</dbReference>